<dbReference type="Pfam" id="PF14636">
    <property type="entry name" value="FNIP_N"/>
    <property type="match status" value="1"/>
</dbReference>
<dbReference type="GO" id="GO:0005737">
    <property type="term" value="C:cytoplasm"/>
    <property type="evidence" value="ECO:0007669"/>
    <property type="project" value="UniProtKB-SubCell"/>
</dbReference>
<keyword evidence="10" id="KW-1185">Reference proteome</keyword>
<evidence type="ECO:0000256" key="2">
    <source>
        <dbReference type="ARBA" id="ARBA00004656"/>
    </source>
</evidence>
<keyword evidence="4" id="KW-0963">Cytoplasm</keyword>
<evidence type="ECO:0000256" key="4">
    <source>
        <dbReference type="ARBA" id="ARBA00022490"/>
    </source>
</evidence>
<evidence type="ECO:0000256" key="5">
    <source>
        <dbReference type="ARBA" id="ARBA00023136"/>
    </source>
</evidence>
<comment type="subcellular location">
    <subcellularLocation>
        <location evidence="1">Cytoplasm</location>
    </subcellularLocation>
    <subcellularLocation>
        <location evidence="2">Lysosome membrane</location>
    </subcellularLocation>
</comment>
<dbReference type="GO" id="GO:0042030">
    <property type="term" value="F:ATPase inhibitor activity"/>
    <property type="evidence" value="ECO:0007669"/>
    <property type="project" value="TreeGrafter"/>
</dbReference>
<dbReference type="OrthoDB" id="10051712at2759"/>
<gene>
    <name evidence="9" type="primary">FNIP1_2</name>
    <name evidence="9" type="ORF">CU098_004938</name>
</gene>
<reference evidence="9 10" key="1">
    <citation type="journal article" date="2018" name="G3 (Bethesda)">
        <title>Phylogenetic and Phylogenomic Definition of Rhizopus Species.</title>
        <authorList>
            <person name="Gryganskyi A.P."/>
            <person name="Golan J."/>
            <person name="Dolatabadi S."/>
            <person name="Mondo S."/>
            <person name="Robb S."/>
            <person name="Idnurm A."/>
            <person name="Muszewska A."/>
            <person name="Steczkiewicz K."/>
            <person name="Masonjones S."/>
            <person name="Liao H.L."/>
            <person name="Gajdeczka M.T."/>
            <person name="Anike F."/>
            <person name="Vuek A."/>
            <person name="Anishchenko I.M."/>
            <person name="Voigt K."/>
            <person name="de Hoog G.S."/>
            <person name="Smith M.E."/>
            <person name="Heitman J."/>
            <person name="Vilgalys R."/>
            <person name="Stajich J.E."/>
        </authorList>
    </citation>
    <scope>NUCLEOTIDE SEQUENCE [LARGE SCALE GENOMIC DNA]</scope>
    <source>
        <strain evidence="9 10">LSU 92-RS-03</strain>
    </source>
</reference>
<dbReference type="InterPro" id="IPR028086">
    <property type="entry name" value="FNIP_C_dom"/>
</dbReference>
<accession>A0A367JI21</accession>
<feature type="non-terminal residue" evidence="9">
    <location>
        <position position="1"/>
    </location>
</feature>
<dbReference type="PANTHER" id="PTHR21634:SF9">
    <property type="entry name" value="RE13835P"/>
    <property type="match status" value="1"/>
</dbReference>
<dbReference type="EMBL" id="PJQM01003321">
    <property type="protein sequence ID" value="RCH89519.1"/>
    <property type="molecule type" value="Genomic_DNA"/>
</dbReference>
<evidence type="ECO:0000256" key="1">
    <source>
        <dbReference type="ARBA" id="ARBA00004496"/>
    </source>
</evidence>
<evidence type="ECO:0000313" key="9">
    <source>
        <dbReference type="EMBL" id="RCH89519.1"/>
    </source>
</evidence>
<dbReference type="InterPro" id="IPR028085">
    <property type="entry name" value="FNIP_mid_dom"/>
</dbReference>
<feature type="domain" description="UDENN FNIP1/2-type" evidence="8">
    <location>
        <begin position="6"/>
        <end position="710"/>
    </location>
</feature>
<dbReference type="GO" id="GO:0051087">
    <property type="term" value="F:protein-folding chaperone binding"/>
    <property type="evidence" value="ECO:0007669"/>
    <property type="project" value="TreeGrafter"/>
</dbReference>
<organism evidence="9 10">
    <name type="scientific">Rhizopus stolonifer</name>
    <name type="common">Rhizopus nigricans</name>
    <dbReference type="NCBI Taxonomy" id="4846"/>
    <lineage>
        <taxon>Eukaryota</taxon>
        <taxon>Fungi</taxon>
        <taxon>Fungi incertae sedis</taxon>
        <taxon>Mucoromycota</taxon>
        <taxon>Mucoromycotina</taxon>
        <taxon>Mucoromycetes</taxon>
        <taxon>Mucorales</taxon>
        <taxon>Mucorineae</taxon>
        <taxon>Rhizopodaceae</taxon>
        <taxon>Rhizopus</taxon>
    </lineage>
</organism>
<dbReference type="AlphaFoldDB" id="A0A367JI21"/>
<dbReference type="InterPro" id="IPR028084">
    <property type="entry name" value="FNIP_N_dom"/>
</dbReference>
<evidence type="ECO:0000256" key="3">
    <source>
        <dbReference type="ARBA" id="ARBA00007541"/>
    </source>
</evidence>
<dbReference type="Pfam" id="PF14638">
    <property type="entry name" value="FNIP_C"/>
    <property type="match status" value="1"/>
</dbReference>
<evidence type="ECO:0000259" key="8">
    <source>
        <dbReference type="PROSITE" id="PS51836"/>
    </source>
</evidence>
<feature type="region of interest" description="Disordered" evidence="7">
    <location>
        <begin position="32"/>
        <end position="69"/>
    </location>
</feature>
<evidence type="ECO:0000313" key="10">
    <source>
        <dbReference type="Proteomes" id="UP000253551"/>
    </source>
</evidence>
<comment type="similarity">
    <text evidence="3">Belongs to the FNIP family.</text>
</comment>
<dbReference type="PROSITE" id="PS51836">
    <property type="entry name" value="DENN_FNIP12"/>
    <property type="match status" value="1"/>
</dbReference>
<dbReference type="Proteomes" id="UP000253551">
    <property type="component" value="Unassembled WGS sequence"/>
</dbReference>
<sequence>WEPQTLDQQDVRIIFCQDGGESNKTILYDSGNSHTHKSTNRAPMAHSWNDNRIKSNPGSNPTSASYQSKHQRTYMKTISSLSDQRHAKQSKVGFNWGDDIRDKHPQIIISKLFTLNNNHQRRASFSSINSDFSSICFEDNISESDEEGHLYYPPILGLQIKRNRRFGQTNMETAFSPTPLPNTPTKSVINNCRMKYAVSFIITLHEKNEILYDFIFSHFALIENRLHQLQAVAFKQLYQYFRHPIPALQKKRIYSNPYYLHSDTFQHDSILIEAVSQFKRSVIDLYTLPRIQEPLWLNMSTFPHRKSTYQASLLKELMDLVHQFDNNTHHYFISTLLTAVLMHHLSWVCTVAPPDTNIHIHQGNYDPLWAQLSDLYGFIGTPSRISRTLVIGLRPSVVRRILYILTYFIRCNEVYENIEDRTKGIIEDSIFGQETKDTAHFEDRIVQQLIGDVESIAIPNSQNKSREAFCSSLESASSNRYSEDWSSDPFVSSSSPSVSSIDIPNVSSSGSYPVIMPKSTIVHMEPDITKDDMVFTKANTLYAKSYGRSLMAAYCDSYKSDFILMGLPALPSTDIIDADLHSTLEQFTLTDSVTDASCLVIDTNQFKCRVLNHRLSSSENGHWKGITKSNLVHDMIREITQIYDEQGIESAEKLFDVIEDRLQLIYLYSTMLQDAVQEDNKMIEDMNKLATHLGLNQNDIPLLLNVCGTFDSKIWDLQKAAVVTIG</sequence>
<feature type="compositionally biased region" description="Polar residues" evidence="7">
    <location>
        <begin position="48"/>
        <end position="69"/>
    </location>
</feature>
<dbReference type="InterPro" id="IPR026156">
    <property type="entry name" value="FNIP_fam"/>
</dbReference>
<name>A0A367JI21_RHIST</name>
<dbReference type="PANTHER" id="PTHR21634">
    <property type="entry name" value="RE13835P"/>
    <property type="match status" value="1"/>
</dbReference>
<evidence type="ECO:0000256" key="7">
    <source>
        <dbReference type="SAM" id="MobiDB-lite"/>
    </source>
</evidence>
<comment type="caution">
    <text evidence="9">The sequence shown here is derived from an EMBL/GenBank/DDBJ whole genome shotgun (WGS) entry which is preliminary data.</text>
</comment>
<keyword evidence="6" id="KW-0458">Lysosome</keyword>
<evidence type="ECO:0000256" key="6">
    <source>
        <dbReference type="ARBA" id="ARBA00023228"/>
    </source>
</evidence>
<dbReference type="STRING" id="4846.A0A367JI21"/>
<keyword evidence="5" id="KW-0472">Membrane</keyword>
<protein>
    <submittedName>
        <fullName evidence="9">Folliculin-interacting protein 1</fullName>
    </submittedName>
</protein>
<dbReference type="Pfam" id="PF14637">
    <property type="entry name" value="FNIP_M"/>
    <property type="match status" value="1"/>
</dbReference>
<dbReference type="PRINTS" id="PR02073">
    <property type="entry name" value="FOLLICULNIP1"/>
</dbReference>
<proteinExistence type="inferred from homology"/>
<dbReference type="InterPro" id="IPR037545">
    <property type="entry name" value="DENN_FNIP1/2"/>
</dbReference>